<dbReference type="EMBL" id="RWJN01000038">
    <property type="protein sequence ID" value="TCD69592.1"/>
    <property type="molecule type" value="Genomic_DNA"/>
</dbReference>
<dbReference type="PANTHER" id="PTHR13318">
    <property type="entry name" value="PARTNER OF PAIRED, ISOFORM B-RELATED"/>
    <property type="match status" value="1"/>
</dbReference>
<reference evidence="1 2" key="1">
    <citation type="submission" date="2018-11" db="EMBL/GenBank/DDBJ databases">
        <title>Genome assembly of Steccherinum ochraceum LE-BIN_3174, the white-rot fungus of the Steccherinaceae family (The Residual Polyporoid clade, Polyporales, Basidiomycota).</title>
        <authorList>
            <person name="Fedorova T.V."/>
            <person name="Glazunova O.A."/>
            <person name="Landesman E.O."/>
            <person name="Moiseenko K.V."/>
            <person name="Psurtseva N.V."/>
            <person name="Savinova O.S."/>
            <person name="Shakhova N.V."/>
            <person name="Tyazhelova T.V."/>
            <person name="Vasina D.V."/>
        </authorList>
    </citation>
    <scope>NUCLEOTIDE SEQUENCE [LARGE SCALE GENOMIC DNA]</scope>
    <source>
        <strain evidence="1 2">LE-BIN_3174</strain>
    </source>
</reference>
<proteinExistence type="predicted"/>
<protein>
    <recommendedName>
        <fullName evidence="3">F-box domain-containing protein</fullName>
    </recommendedName>
</protein>
<accession>A0A4R0RQX4</accession>
<comment type="caution">
    <text evidence="1">The sequence shown here is derived from an EMBL/GenBank/DDBJ whole genome shotgun (WGS) entry which is preliminary data.</text>
</comment>
<dbReference type="SUPFAM" id="SSF52047">
    <property type="entry name" value="RNI-like"/>
    <property type="match status" value="1"/>
</dbReference>
<name>A0A4R0RQX4_9APHY</name>
<dbReference type="GO" id="GO:0019005">
    <property type="term" value="C:SCF ubiquitin ligase complex"/>
    <property type="evidence" value="ECO:0007669"/>
    <property type="project" value="TreeGrafter"/>
</dbReference>
<sequence>MHECLLNLDVTIQVMEHLAEVGSVSRPGMFITGVRSLAYMARSCQALYEPAMAVLWHTLMDFSPLVMALPSDVYCEEITEMGDDTYGTLCLVRMPTSSEWENILKLAARVRRVEPWSARYRNHFAVTPLSCEVLYAMNQLCISKGWHLDPARAFFPNLRSLCWSLPGHSNEQAFLYVPHLVSQRLETVDIDASHTSTEEAVLSSVRFAFRELVARCSSGLRRVRLDFGKGDDELSTTGNRAVASKAVNDGFFRDDVDLPRLSILDVVGAPNVQHIRCMGGYPNLQQVTLHQLHGSVTTTALSALDSQSLFPSLERFDVKYASVVHTTQILNTIGSHSLKYFSIYRESYVDNHTAAHIFSLCRSLAKHDEGLEEIHLKALYRIGVADFVLQQSLQRSHIIDSNTFSPLLSLLHLRVFSYYGDLAVDLDDHFIKNLASSCPQLEKFWLRADIPLHKRPRVTLAGLIPLADCSKLKKLSLAVDMILPAPEAFQEELESIHTNPHTPQLEILDIHYHDSLNVTDVQGMCRLLKLLFGYPRLDCVAPWTRENLDIDEPWRAFQRAFALA</sequence>
<dbReference type="PANTHER" id="PTHR13318:SF247">
    <property type="entry name" value="GH16156P"/>
    <property type="match status" value="1"/>
</dbReference>
<dbReference type="OrthoDB" id="3543113at2759"/>
<dbReference type="Proteomes" id="UP000292702">
    <property type="component" value="Unassembled WGS sequence"/>
</dbReference>
<keyword evidence="2" id="KW-1185">Reference proteome</keyword>
<dbReference type="GO" id="GO:0031146">
    <property type="term" value="P:SCF-dependent proteasomal ubiquitin-dependent protein catabolic process"/>
    <property type="evidence" value="ECO:0007669"/>
    <property type="project" value="TreeGrafter"/>
</dbReference>
<organism evidence="1 2">
    <name type="scientific">Steccherinum ochraceum</name>
    <dbReference type="NCBI Taxonomy" id="92696"/>
    <lineage>
        <taxon>Eukaryota</taxon>
        <taxon>Fungi</taxon>
        <taxon>Dikarya</taxon>
        <taxon>Basidiomycota</taxon>
        <taxon>Agaricomycotina</taxon>
        <taxon>Agaricomycetes</taxon>
        <taxon>Polyporales</taxon>
        <taxon>Steccherinaceae</taxon>
        <taxon>Steccherinum</taxon>
    </lineage>
</organism>
<evidence type="ECO:0008006" key="3">
    <source>
        <dbReference type="Google" id="ProtNLM"/>
    </source>
</evidence>
<evidence type="ECO:0000313" key="1">
    <source>
        <dbReference type="EMBL" id="TCD69592.1"/>
    </source>
</evidence>
<dbReference type="Gene3D" id="3.80.10.10">
    <property type="entry name" value="Ribonuclease Inhibitor"/>
    <property type="match status" value="1"/>
</dbReference>
<dbReference type="AlphaFoldDB" id="A0A4R0RQX4"/>
<gene>
    <name evidence="1" type="ORF">EIP91_007014</name>
</gene>
<dbReference type="InterPro" id="IPR032675">
    <property type="entry name" value="LRR_dom_sf"/>
</dbReference>
<evidence type="ECO:0000313" key="2">
    <source>
        <dbReference type="Proteomes" id="UP000292702"/>
    </source>
</evidence>